<feature type="non-terminal residue" evidence="2">
    <location>
        <position position="102"/>
    </location>
</feature>
<reference evidence="2" key="1">
    <citation type="submission" date="2021-02" db="EMBL/GenBank/DDBJ databases">
        <authorList>
            <person name="Dougan E. K."/>
            <person name="Rhodes N."/>
            <person name="Thang M."/>
            <person name="Chan C."/>
        </authorList>
    </citation>
    <scope>NUCLEOTIDE SEQUENCE</scope>
</reference>
<sequence>KLPILPRIPFMNASVAYNTHGRRPSNRDAGGVRECIEGRFMNHAATTGRAAAARGRGQDSAKEMLQQLPVALGGYRPGHNDTAPGPKQPGEAQRQAPRGPSH</sequence>
<accession>A0A812NA47</accession>
<dbReference type="AlphaFoldDB" id="A0A812NA47"/>
<keyword evidence="3" id="KW-1185">Reference proteome</keyword>
<dbReference type="Proteomes" id="UP000601435">
    <property type="component" value="Unassembled WGS sequence"/>
</dbReference>
<feature type="region of interest" description="Disordered" evidence="1">
    <location>
        <begin position="70"/>
        <end position="102"/>
    </location>
</feature>
<comment type="caution">
    <text evidence="2">The sequence shown here is derived from an EMBL/GenBank/DDBJ whole genome shotgun (WGS) entry which is preliminary data.</text>
</comment>
<proteinExistence type="predicted"/>
<feature type="non-terminal residue" evidence="2">
    <location>
        <position position="1"/>
    </location>
</feature>
<protein>
    <submittedName>
        <fullName evidence="2">CCC1 protein</fullName>
    </submittedName>
</protein>
<gene>
    <name evidence="2" type="primary">CCC1</name>
    <name evidence="2" type="ORF">SNEC2469_LOCUS6879</name>
</gene>
<evidence type="ECO:0000313" key="2">
    <source>
        <dbReference type="EMBL" id="CAE7282226.1"/>
    </source>
</evidence>
<organism evidence="2 3">
    <name type="scientific">Symbiodinium necroappetens</name>
    <dbReference type="NCBI Taxonomy" id="1628268"/>
    <lineage>
        <taxon>Eukaryota</taxon>
        <taxon>Sar</taxon>
        <taxon>Alveolata</taxon>
        <taxon>Dinophyceae</taxon>
        <taxon>Suessiales</taxon>
        <taxon>Symbiodiniaceae</taxon>
        <taxon>Symbiodinium</taxon>
    </lineage>
</organism>
<name>A0A812NA47_9DINO</name>
<dbReference type="EMBL" id="CAJNJA010011874">
    <property type="protein sequence ID" value="CAE7282226.1"/>
    <property type="molecule type" value="Genomic_DNA"/>
</dbReference>
<evidence type="ECO:0000256" key="1">
    <source>
        <dbReference type="SAM" id="MobiDB-lite"/>
    </source>
</evidence>
<evidence type="ECO:0000313" key="3">
    <source>
        <dbReference type="Proteomes" id="UP000601435"/>
    </source>
</evidence>